<name>A0AAV5TBV5_9BILA</name>
<sequence length="108" mass="12047">MLNDNSTIIKIGSFNHHLINHSIYRIPHSPLNLPYSSRSGIVSSPSYAHTTTRSPLILLRCVSLSGRGGRRGRTDEKERRSFTVRTYTLSSGTSSDVSASERITRTEK</sequence>
<evidence type="ECO:0000313" key="3">
    <source>
        <dbReference type="Proteomes" id="UP001432027"/>
    </source>
</evidence>
<dbReference type="Proteomes" id="UP001432027">
    <property type="component" value="Unassembled WGS sequence"/>
</dbReference>
<organism evidence="2 3">
    <name type="scientific">Pristionchus entomophagus</name>
    <dbReference type="NCBI Taxonomy" id="358040"/>
    <lineage>
        <taxon>Eukaryota</taxon>
        <taxon>Metazoa</taxon>
        <taxon>Ecdysozoa</taxon>
        <taxon>Nematoda</taxon>
        <taxon>Chromadorea</taxon>
        <taxon>Rhabditida</taxon>
        <taxon>Rhabditina</taxon>
        <taxon>Diplogasteromorpha</taxon>
        <taxon>Diplogasteroidea</taxon>
        <taxon>Neodiplogasteridae</taxon>
        <taxon>Pristionchus</taxon>
    </lineage>
</organism>
<dbReference type="AlphaFoldDB" id="A0AAV5TBV5"/>
<evidence type="ECO:0000313" key="2">
    <source>
        <dbReference type="EMBL" id="GMS90298.1"/>
    </source>
</evidence>
<proteinExistence type="predicted"/>
<feature type="non-terminal residue" evidence="2">
    <location>
        <position position="108"/>
    </location>
</feature>
<gene>
    <name evidence="2" type="ORF">PENTCL1PPCAC_12473</name>
</gene>
<comment type="caution">
    <text evidence="2">The sequence shown here is derived from an EMBL/GenBank/DDBJ whole genome shotgun (WGS) entry which is preliminary data.</text>
</comment>
<feature type="compositionally biased region" description="Polar residues" evidence="1">
    <location>
        <begin position="83"/>
        <end position="98"/>
    </location>
</feature>
<accession>A0AAV5TBV5</accession>
<reference evidence="2" key="1">
    <citation type="submission" date="2023-10" db="EMBL/GenBank/DDBJ databases">
        <title>Genome assembly of Pristionchus species.</title>
        <authorList>
            <person name="Yoshida K."/>
            <person name="Sommer R.J."/>
        </authorList>
    </citation>
    <scope>NUCLEOTIDE SEQUENCE</scope>
    <source>
        <strain evidence="2">RS0144</strain>
    </source>
</reference>
<feature type="compositionally biased region" description="Basic and acidic residues" evidence="1">
    <location>
        <begin position="72"/>
        <end position="81"/>
    </location>
</feature>
<evidence type="ECO:0000256" key="1">
    <source>
        <dbReference type="SAM" id="MobiDB-lite"/>
    </source>
</evidence>
<protein>
    <submittedName>
        <fullName evidence="2">Uncharacterized protein</fullName>
    </submittedName>
</protein>
<feature type="region of interest" description="Disordered" evidence="1">
    <location>
        <begin position="66"/>
        <end position="108"/>
    </location>
</feature>
<keyword evidence="3" id="KW-1185">Reference proteome</keyword>
<dbReference type="EMBL" id="BTSX01000003">
    <property type="protein sequence ID" value="GMS90298.1"/>
    <property type="molecule type" value="Genomic_DNA"/>
</dbReference>